<gene>
    <name evidence="2" type="ORF">QQZ08_000049</name>
</gene>
<accession>A0ABR1IHP9</accession>
<feature type="compositionally biased region" description="Polar residues" evidence="1">
    <location>
        <begin position="29"/>
        <end position="53"/>
    </location>
</feature>
<keyword evidence="3" id="KW-1185">Reference proteome</keyword>
<evidence type="ECO:0000256" key="1">
    <source>
        <dbReference type="SAM" id="MobiDB-lite"/>
    </source>
</evidence>
<feature type="region of interest" description="Disordered" evidence="1">
    <location>
        <begin position="13"/>
        <end position="80"/>
    </location>
</feature>
<protein>
    <submittedName>
        <fullName evidence="2">Uncharacterized protein</fullName>
    </submittedName>
</protein>
<evidence type="ECO:0000313" key="3">
    <source>
        <dbReference type="Proteomes" id="UP001498421"/>
    </source>
</evidence>
<proteinExistence type="predicted"/>
<sequence>MRPPLFEVHIASTGGRASNLDLDHGAGSASYSNSQASDIGFGQTNNSTRSPFQDRTLFTVPPGPSPFNPPGPSNGAAVPITQPQFDSVATEPDPDPGFAEVSDKLGQPTPALAVNTAQDQQSSWATLSPSQNSVSEAIFWVLDGQVIRINLKDRNGKMHYRAAKCCPGRRHSLADIGIANSMRLSRHPIPHQRRMNQTLEKPRKYFCFLDITDVENVGPIERRLCMPLGRVSNRELGVIIELGYEAMAQLRLVSAVGVSRGKSS</sequence>
<dbReference type="Proteomes" id="UP001498421">
    <property type="component" value="Unassembled WGS sequence"/>
</dbReference>
<dbReference type="EMBL" id="JAZAVK010000001">
    <property type="protein sequence ID" value="KAK7433118.1"/>
    <property type="molecule type" value="Genomic_DNA"/>
</dbReference>
<feature type="region of interest" description="Disordered" evidence="1">
    <location>
        <begin position="86"/>
        <end position="105"/>
    </location>
</feature>
<organism evidence="2 3">
    <name type="scientific">Neonectria magnoliae</name>
    <dbReference type="NCBI Taxonomy" id="2732573"/>
    <lineage>
        <taxon>Eukaryota</taxon>
        <taxon>Fungi</taxon>
        <taxon>Dikarya</taxon>
        <taxon>Ascomycota</taxon>
        <taxon>Pezizomycotina</taxon>
        <taxon>Sordariomycetes</taxon>
        <taxon>Hypocreomycetidae</taxon>
        <taxon>Hypocreales</taxon>
        <taxon>Nectriaceae</taxon>
        <taxon>Neonectria</taxon>
    </lineage>
</organism>
<feature type="compositionally biased region" description="Pro residues" evidence="1">
    <location>
        <begin position="61"/>
        <end position="72"/>
    </location>
</feature>
<comment type="caution">
    <text evidence="2">The sequence shown here is derived from an EMBL/GenBank/DDBJ whole genome shotgun (WGS) entry which is preliminary data.</text>
</comment>
<reference evidence="2 3" key="1">
    <citation type="journal article" date="2025" name="Microbiol. Resour. Announc.">
        <title>Draft genome sequences for Neonectria magnoliae and Neonectria punicea, canker pathogens of Liriodendron tulipifera and Acer saccharum in West Virginia.</title>
        <authorList>
            <person name="Petronek H.M."/>
            <person name="Kasson M.T."/>
            <person name="Metheny A.M."/>
            <person name="Stauder C.M."/>
            <person name="Lovett B."/>
            <person name="Lynch S.C."/>
            <person name="Garnas J.R."/>
            <person name="Kasson L.R."/>
            <person name="Stajich J.E."/>
        </authorList>
    </citation>
    <scope>NUCLEOTIDE SEQUENCE [LARGE SCALE GENOMIC DNA]</scope>
    <source>
        <strain evidence="2 3">NRRL 64651</strain>
    </source>
</reference>
<name>A0ABR1IHP9_9HYPO</name>
<evidence type="ECO:0000313" key="2">
    <source>
        <dbReference type="EMBL" id="KAK7433118.1"/>
    </source>
</evidence>